<proteinExistence type="predicted"/>
<name>A0ABS9ZFK2_9PSED</name>
<protein>
    <submittedName>
        <fullName evidence="1">Uncharacterized protein</fullName>
    </submittedName>
</protein>
<accession>A0ABS9ZFK2</accession>
<organism evidence="1 2">
    <name type="scientific">Pseudomonas maioricensis</name>
    <dbReference type="NCBI Taxonomy" id="1766623"/>
    <lineage>
        <taxon>Bacteria</taxon>
        <taxon>Pseudomonadati</taxon>
        <taxon>Pseudomonadota</taxon>
        <taxon>Gammaproteobacteria</taxon>
        <taxon>Pseudomonadales</taxon>
        <taxon>Pseudomonadaceae</taxon>
        <taxon>Pseudomonas</taxon>
    </lineage>
</organism>
<dbReference type="EMBL" id="LOHG01000004">
    <property type="protein sequence ID" value="MCI8209374.1"/>
    <property type="molecule type" value="Genomic_DNA"/>
</dbReference>
<sequence>MKIISCGAHRFRLAAFLPVGAVLARDKGDAVSLQDRSALIAGKHRSHRDRVSSATSTKKPRTMAGLFDCGLAAISYL</sequence>
<evidence type="ECO:0000313" key="1">
    <source>
        <dbReference type="EMBL" id="MCI8209374.1"/>
    </source>
</evidence>
<keyword evidence="2" id="KW-1185">Reference proteome</keyword>
<reference evidence="1 2" key="1">
    <citation type="submission" date="2015-12" db="EMBL/GenBank/DDBJ databases">
        <title>Phylogenomics in the description of a new species in the Pseudomonas syringae group.</title>
        <authorList>
            <person name="Busquets A."/>
            <person name="Gomila M."/>
            <person name="Beiki F."/>
            <person name="Rahimian H."/>
            <person name="Mulet M."/>
            <person name="Sanchez D."/>
            <person name="Garcia-Valdes E."/>
            <person name="Lalucat J."/>
        </authorList>
    </citation>
    <scope>NUCLEOTIDE SEQUENCE [LARGE SCALE GENOMIC DNA]</scope>
    <source>
        <strain evidence="1 2">S25</strain>
    </source>
</reference>
<gene>
    <name evidence="1" type="ORF">AUC61_07485</name>
</gene>
<dbReference type="Proteomes" id="UP001320513">
    <property type="component" value="Unassembled WGS sequence"/>
</dbReference>
<evidence type="ECO:0000313" key="2">
    <source>
        <dbReference type="Proteomes" id="UP001320513"/>
    </source>
</evidence>
<comment type="caution">
    <text evidence="1">The sequence shown here is derived from an EMBL/GenBank/DDBJ whole genome shotgun (WGS) entry which is preliminary data.</text>
</comment>